<organism evidence="2 4">
    <name type="scientific">Enterococcus hirae</name>
    <dbReference type="NCBI Taxonomy" id="1354"/>
    <lineage>
        <taxon>Bacteria</taxon>
        <taxon>Bacillati</taxon>
        <taxon>Bacillota</taxon>
        <taxon>Bacilli</taxon>
        <taxon>Lactobacillales</taxon>
        <taxon>Enterococcaceae</taxon>
        <taxon>Enterococcus</taxon>
    </lineage>
</organism>
<dbReference type="Proteomes" id="UP000253498">
    <property type="component" value="Unassembled WGS sequence"/>
</dbReference>
<reference evidence="3 5" key="2">
    <citation type="submission" date="2019-05" db="EMBL/GenBank/DDBJ databases">
        <authorList>
            <consortium name="Pathogen Informatics"/>
        </authorList>
    </citation>
    <scope>NUCLEOTIDE SEQUENCE [LARGE SCALE GENOMIC DNA]</scope>
    <source>
        <strain evidence="3 5">NCTC12204</strain>
    </source>
</reference>
<protein>
    <submittedName>
        <fullName evidence="2">Uncharacterized protein</fullName>
    </submittedName>
</protein>
<evidence type="ECO:0000313" key="2">
    <source>
        <dbReference type="EMBL" id="RBT68082.1"/>
    </source>
</evidence>
<gene>
    <name evidence="2" type="ORF">EB03_01206</name>
    <name evidence="1" type="ORF">EB03_02300</name>
    <name evidence="3" type="ORF">NCTC12204_00793</name>
</gene>
<name>A0A366UGB3_ENTHR</name>
<proteinExistence type="predicted"/>
<dbReference type="RefSeq" id="WP_010719499.1">
    <property type="nucleotide sequence ID" value="NZ_JABAFT010000019.1"/>
</dbReference>
<dbReference type="Proteomes" id="UP000352698">
    <property type="component" value="Unassembled WGS sequence"/>
</dbReference>
<comment type="caution">
    <text evidence="2">The sequence shown here is derived from an EMBL/GenBank/DDBJ whole genome shotgun (WGS) entry which is preliminary data.</text>
</comment>
<dbReference type="EMBL" id="CABEEP010000001">
    <property type="protein sequence ID" value="VTQ61367.1"/>
    <property type="molecule type" value="Genomic_DNA"/>
</dbReference>
<evidence type="ECO:0000313" key="1">
    <source>
        <dbReference type="EMBL" id="RBT67533.1"/>
    </source>
</evidence>
<dbReference type="EMBL" id="LESJ01000005">
    <property type="protein sequence ID" value="RBT68082.1"/>
    <property type="molecule type" value="Genomic_DNA"/>
</dbReference>
<evidence type="ECO:0000313" key="3">
    <source>
        <dbReference type="EMBL" id="VTQ61367.1"/>
    </source>
</evidence>
<dbReference type="AlphaFoldDB" id="A0A366UGB3"/>
<evidence type="ECO:0000313" key="5">
    <source>
        <dbReference type="Proteomes" id="UP000352698"/>
    </source>
</evidence>
<accession>A0A366UGB3</accession>
<reference evidence="2 4" key="1">
    <citation type="submission" date="2015-06" db="EMBL/GenBank/DDBJ databases">
        <title>The Genome Sequence of Enterococcus hirae 88EA1.</title>
        <authorList>
            <consortium name="The Broad Institute Genomics Platform"/>
            <consortium name="The Broad Institute Genome Sequencing Center for Infectious Disease"/>
            <person name="Earl A.M."/>
            <person name="Van Tyne D."/>
            <person name="Lebreton F."/>
            <person name="Saavedra J.T."/>
            <person name="Gilmore M.S."/>
            <person name="Manson McGuire A."/>
            <person name="Clock S."/>
            <person name="Crupain M."/>
            <person name="Rangan U."/>
            <person name="Young S."/>
            <person name="Abouelleil A."/>
            <person name="Cao P."/>
            <person name="Chapman S.B."/>
            <person name="Griggs A."/>
            <person name="Priest M."/>
            <person name="Shea T."/>
            <person name="Wortman J."/>
            <person name="Nusbaum C."/>
            <person name="Birren B."/>
        </authorList>
    </citation>
    <scope>NUCLEOTIDE SEQUENCE [LARGE SCALE GENOMIC DNA]</scope>
    <source>
        <strain evidence="2 4">88EA1</strain>
    </source>
</reference>
<sequence length="51" mass="5873">MQQESNVANKQIESLEYLTKEINELKSAVLNGTVIIESIYVSRETRLITKF</sequence>
<evidence type="ECO:0000313" key="4">
    <source>
        <dbReference type="Proteomes" id="UP000253498"/>
    </source>
</evidence>
<dbReference type="EMBL" id="LESJ01000006">
    <property type="protein sequence ID" value="RBT67533.1"/>
    <property type="molecule type" value="Genomic_DNA"/>
</dbReference>